<evidence type="ECO:0000313" key="1">
    <source>
        <dbReference type="EMBL" id="ATQ74902.1"/>
    </source>
</evidence>
<gene>
    <name evidence="1" type="ORF">CR152_10475</name>
</gene>
<protein>
    <submittedName>
        <fullName evidence="1">Uncharacterized protein</fullName>
    </submittedName>
</protein>
<proteinExistence type="predicted"/>
<accession>A0A2D2DIW0</accession>
<keyword evidence="2" id="KW-1185">Reference proteome</keyword>
<reference evidence="1" key="1">
    <citation type="submission" date="2017-10" db="EMBL/GenBank/DDBJ databases">
        <title>Massilia psychrophilum sp. nov., a novel purple-pigmented bacterium isolated from Tianshan glacier, Xinjiang Municipality, China.</title>
        <authorList>
            <person name="Wang H."/>
        </authorList>
    </citation>
    <scope>NUCLEOTIDE SEQUENCE [LARGE SCALE GENOMIC DNA]</scope>
    <source>
        <strain evidence="1">B2</strain>
    </source>
</reference>
<sequence length="152" mass="17049">MRWKFGGAFAAYLVVALMVLSANKHWFQAREVEVWTVRGAVNAGNIDIKNVLAVRSLPQTLSVESDGSYEFKVIVQRSGDVLNFPKVLFELRSECRERRTVRLDGVNSAGTFDVLKSENKIDIKRNDADRSIEVSPIVLGRITDANCTSMKE</sequence>
<organism evidence="1 2">
    <name type="scientific">Massilia violaceinigra</name>
    <dbReference type="NCBI Taxonomy" id="2045208"/>
    <lineage>
        <taxon>Bacteria</taxon>
        <taxon>Pseudomonadati</taxon>
        <taxon>Pseudomonadota</taxon>
        <taxon>Betaproteobacteria</taxon>
        <taxon>Burkholderiales</taxon>
        <taxon>Oxalobacteraceae</taxon>
        <taxon>Telluria group</taxon>
        <taxon>Massilia</taxon>
    </lineage>
</organism>
<evidence type="ECO:0000313" key="2">
    <source>
        <dbReference type="Proteomes" id="UP000229897"/>
    </source>
</evidence>
<dbReference type="Proteomes" id="UP000229897">
    <property type="component" value="Chromosome"/>
</dbReference>
<dbReference type="EMBL" id="CP024608">
    <property type="protein sequence ID" value="ATQ74902.1"/>
    <property type="molecule type" value="Genomic_DNA"/>
</dbReference>
<dbReference type="KEGG" id="mass:CR152_10475"/>
<dbReference type="AlphaFoldDB" id="A0A2D2DIW0"/>
<name>A0A2D2DIW0_9BURK</name>